<organism evidence="1 2">
    <name type="scientific">Streptomyces kaniharaensis</name>
    <dbReference type="NCBI Taxonomy" id="212423"/>
    <lineage>
        <taxon>Bacteria</taxon>
        <taxon>Bacillati</taxon>
        <taxon>Actinomycetota</taxon>
        <taxon>Actinomycetes</taxon>
        <taxon>Kitasatosporales</taxon>
        <taxon>Streptomycetaceae</taxon>
        <taxon>Streptomyces</taxon>
    </lineage>
</organism>
<sequence>MTDWATISSLATAGGTLVLAVATFASVRSANRSARTAERTLLAGQQPLLVTSREQDPELNARFVEGRIVTVPGGGAVVEVHQDIVLLAISLRNVGTGLAVLQSWHVTPEVRTERAHPPLAEFSAHVRDIFLAPGDHGCWQGAFRDPSAAEFRGLTAAIDAGELLTVDVLYSDYEGGQRMISQFALRHDPAERGWKPSVIRHFALDRPEPR</sequence>
<dbReference type="Proteomes" id="UP000450000">
    <property type="component" value="Unassembled WGS sequence"/>
</dbReference>
<name>A0A6N7KX73_9ACTN</name>
<evidence type="ECO:0000313" key="1">
    <source>
        <dbReference type="EMBL" id="MQS16130.1"/>
    </source>
</evidence>
<dbReference type="AlphaFoldDB" id="A0A6N7KX73"/>
<dbReference type="EMBL" id="WBOF01000002">
    <property type="protein sequence ID" value="MQS16130.1"/>
    <property type="molecule type" value="Genomic_DNA"/>
</dbReference>
<protein>
    <submittedName>
        <fullName evidence="1">Uncharacterized protein</fullName>
    </submittedName>
</protein>
<accession>A0A6N7KX73</accession>
<reference evidence="1 2" key="1">
    <citation type="submission" date="2019-09" db="EMBL/GenBank/DDBJ databases">
        <title>Genome Sequences of Streptomyces kaniharaensis ATCC 21070.</title>
        <authorList>
            <person name="Zhu W."/>
            <person name="De Crecy-Lagard V."/>
            <person name="Richards N.G."/>
        </authorList>
    </citation>
    <scope>NUCLEOTIDE SEQUENCE [LARGE SCALE GENOMIC DNA]</scope>
    <source>
        <strain evidence="1 2">SF-557</strain>
    </source>
</reference>
<dbReference type="RefSeq" id="WP_153466870.1">
    <property type="nucleotide sequence ID" value="NZ_WBOF01000002.1"/>
</dbReference>
<gene>
    <name evidence="1" type="ORF">F7Q99_28820</name>
</gene>
<keyword evidence="2" id="KW-1185">Reference proteome</keyword>
<proteinExistence type="predicted"/>
<comment type="caution">
    <text evidence="1">The sequence shown here is derived from an EMBL/GenBank/DDBJ whole genome shotgun (WGS) entry which is preliminary data.</text>
</comment>
<dbReference type="OrthoDB" id="3867870at2"/>
<evidence type="ECO:0000313" key="2">
    <source>
        <dbReference type="Proteomes" id="UP000450000"/>
    </source>
</evidence>